<dbReference type="AlphaFoldDB" id="A0AA39QU83"/>
<keyword evidence="1" id="KW-0472">Membrane</keyword>
<organism evidence="2 3">
    <name type="scientific">Cladonia borealis</name>
    <dbReference type="NCBI Taxonomy" id="184061"/>
    <lineage>
        <taxon>Eukaryota</taxon>
        <taxon>Fungi</taxon>
        <taxon>Dikarya</taxon>
        <taxon>Ascomycota</taxon>
        <taxon>Pezizomycotina</taxon>
        <taxon>Lecanoromycetes</taxon>
        <taxon>OSLEUM clade</taxon>
        <taxon>Lecanoromycetidae</taxon>
        <taxon>Lecanorales</taxon>
        <taxon>Lecanorineae</taxon>
        <taxon>Cladoniaceae</taxon>
        <taxon>Cladonia</taxon>
    </lineage>
</organism>
<proteinExistence type="predicted"/>
<keyword evidence="1" id="KW-1133">Transmembrane helix</keyword>
<dbReference type="EMBL" id="JAFEKC020000019">
    <property type="protein sequence ID" value="KAK0509327.1"/>
    <property type="molecule type" value="Genomic_DNA"/>
</dbReference>
<comment type="caution">
    <text evidence="2">The sequence shown here is derived from an EMBL/GenBank/DDBJ whole genome shotgun (WGS) entry which is preliminary data.</text>
</comment>
<dbReference type="Proteomes" id="UP001166286">
    <property type="component" value="Unassembled WGS sequence"/>
</dbReference>
<protein>
    <submittedName>
        <fullName evidence="2">Uncharacterized protein</fullName>
    </submittedName>
</protein>
<accession>A0AA39QU83</accession>
<name>A0AA39QU83_9LECA</name>
<feature type="transmembrane region" description="Helical" evidence="1">
    <location>
        <begin position="292"/>
        <end position="313"/>
    </location>
</feature>
<reference evidence="2" key="1">
    <citation type="submission" date="2023-03" db="EMBL/GenBank/DDBJ databases">
        <title>Complete genome of Cladonia borealis.</title>
        <authorList>
            <person name="Park H."/>
        </authorList>
    </citation>
    <scope>NUCLEOTIDE SEQUENCE</scope>
    <source>
        <strain evidence="2">ANT050790</strain>
    </source>
</reference>
<feature type="transmembrane region" description="Helical" evidence="1">
    <location>
        <begin position="489"/>
        <end position="508"/>
    </location>
</feature>
<evidence type="ECO:0000313" key="2">
    <source>
        <dbReference type="EMBL" id="KAK0509327.1"/>
    </source>
</evidence>
<evidence type="ECO:0000313" key="3">
    <source>
        <dbReference type="Proteomes" id="UP001166286"/>
    </source>
</evidence>
<sequence>MMPEAHAPSVIRAVNEEMYKDEFHQESYGSPSLLCTPTRWTDVAIFFLANYVAHAATIKSLPGEPTLATLLVHIAALMFPLSGILRGVRAIRQFAILSDTPLRTAAKAEALCVVIRTSEWLPQRGDIVCVSKIQFPSQTRPSAQFRTDREETQKRPSFWIEENYRSFLPSNSSSKIQGRKVHGICRLPHGYALAILPPGARVMEICKDQREGLEVAYISSSSQRLKDALKMLRHIRSPYLTSESDDSSSPDTRPEIELSSNYNLPKCVVAIFQTLYASATLYETKGDQIQRYGYAAFGLTVAPYLVMSIINLFGTMLTPDYPCVYLVRSEIMDEASRREGAKFEGMVATLRSGPRKVWHYVEFTIDENDRMFIRSPRESKSQRGLHDATDVVQRKIIPQRALYLTREPCLVISSPGFSDDLPLHTTLDNITLFAGLIIGLSPIAINGSLSHFNAGHSTIAQRVWTMNWLAFGWWTGLLVDLQVGSSDDILFLTLLFTAPAIGGFVVVAQTLMSYGLCVAIDEANF</sequence>
<keyword evidence="1" id="KW-0812">Transmembrane</keyword>
<feature type="transmembrane region" description="Helical" evidence="1">
    <location>
        <begin position="67"/>
        <end position="88"/>
    </location>
</feature>
<feature type="transmembrane region" description="Helical" evidence="1">
    <location>
        <begin position="430"/>
        <end position="452"/>
    </location>
</feature>
<keyword evidence="3" id="KW-1185">Reference proteome</keyword>
<gene>
    <name evidence="2" type="ORF">JMJ35_008698</name>
</gene>
<evidence type="ECO:0000256" key="1">
    <source>
        <dbReference type="SAM" id="Phobius"/>
    </source>
</evidence>
<feature type="transmembrane region" description="Helical" evidence="1">
    <location>
        <begin position="464"/>
        <end position="483"/>
    </location>
</feature>